<dbReference type="VEuPathDB" id="VectorBase:BGLB023088"/>
<sequence length="117" mass="13958">MTITFSSQSKTQTKLQEEFIKRKCLLLYCVQMEILLKSQRLEDVDQQTLKLRSDQPKLSVEKYITVTQSFLNLPVEEVRQFLEDLQSPSSRRVSDINSLMSQRDYKQFYVLVQQFKR</sequence>
<dbReference type="KEGG" id="bgt:106070130"/>
<name>A0A2C9KSS3_BIOGL</name>
<dbReference type="Proteomes" id="UP000076420">
    <property type="component" value="Unassembled WGS sequence"/>
</dbReference>
<dbReference type="VEuPathDB" id="VectorBase:BGLAX_034171"/>
<organism evidence="1 2">
    <name type="scientific">Biomphalaria glabrata</name>
    <name type="common">Bloodfluke planorb</name>
    <name type="synonym">Freshwater snail</name>
    <dbReference type="NCBI Taxonomy" id="6526"/>
    <lineage>
        <taxon>Eukaryota</taxon>
        <taxon>Metazoa</taxon>
        <taxon>Spiralia</taxon>
        <taxon>Lophotrochozoa</taxon>
        <taxon>Mollusca</taxon>
        <taxon>Gastropoda</taxon>
        <taxon>Heterobranchia</taxon>
        <taxon>Euthyneura</taxon>
        <taxon>Panpulmonata</taxon>
        <taxon>Hygrophila</taxon>
        <taxon>Lymnaeoidea</taxon>
        <taxon>Planorbidae</taxon>
        <taxon>Biomphalaria</taxon>
    </lineage>
</organism>
<accession>A0A2C9KSS3</accession>
<evidence type="ECO:0000313" key="2">
    <source>
        <dbReference type="Proteomes" id="UP000076420"/>
    </source>
</evidence>
<dbReference type="EnsemblMetazoa" id="BGLB023088-RA">
    <property type="protein sequence ID" value="BGLB023088-PA"/>
    <property type="gene ID" value="BGLB023088"/>
</dbReference>
<protein>
    <submittedName>
        <fullName evidence="1">Uncharacterized protein</fullName>
    </submittedName>
</protein>
<proteinExistence type="predicted"/>
<reference evidence="1" key="1">
    <citation type="submission" date="2020-05" db="UniProtKB">
        <authorList>
            <consortium name="EnsemblMetazoa"/>
        </authorList>
    </citation>
    <scope>IDENTIFICATION</scope>
    <source>
        <strain evidence="1">BB02</strain>
    </source>
</reference>
<gene>
    <name evidence="1" type="primary">106070130</name>
</gene>
<evidence type="ECO:0000313" key="1">
    <source>
        <dbReference type="EnsemblMetazoa" id="BGLB023088-PA"/>
    </source>
</evidence>
<dbReference type="AlphaFoldDB" id="A0A2C9KSS3"/>